<evidence type="ECO:0000256" key="2">
    <source>
        <dbReference type="ARBA" id="ARBA00005417"/>
    </source>
</evidence>
<dbReference type="InterPro" id="IPR050388">
    <property type="entry name" value="ABC_Ni/Peptide_Import"/>
</dbReference>
<dbReference type="InterPro" id="IPR027417">
    <property type="entry name" value="P-loop_NTPase"/>
</dbReference>
<dbReference type="GO" id="GO:0005886">
    <property type="term" value="C:plasma membrane"/>
    <property type="evidence" value="ECO:0007669"/>
    <property type="project" value="UniProtKB-SubCell"/>
</dbReference>
<dbReference type="SUPFAM" id="SSF52540">
    <property type="entry name" value="P-loop containing nucleoside triphosphate hydrolases"/>
    <property type="match status" value="1"/>
</dbReference>
<keyword evidence="3" id="KW-0813">Transport</keyword>
<proteinExistence type="inferred from homology"/>
<dbReference type="Pfam" id="PF00005">
    <property type="entry name" value="ABC_tran"/>
    <property type="match status" value="1"/>
</dbReference>
<dbReference type="RefSeq" id="WP_368652651.1">
    <property type="nucleotide sequence ID" value="NZ_CP162599.1"/>
</dbReference>
<dbReference type="InterPro" id="IPR013563">
    <property type="entry name" value="Oligopep_ABC_C"/>
</dbReference>
<dbReference type="EMBL" id="CP162599">
    <property type="protein sequence ID" value="XDK31927.1"/>
    <property type="molecule type" value="Genomic_DNA"/>
</dbReference>
<dbReference type="CDD" id="cd03257">
    <property type="entry name" value="ABC_NikE_OppD_transporters"/>
    <property type="match status" value="1"/>
</dbReference>
<dbReference type="GO" id="GO:0015833">
    <property type="term" value="P:peptide transport"/>
    <property type="evidence" value="ECO:0007669"/>
    <property type="project" value="InterPro"/>
</dbReference>
<keyword evidence="7" id="KW-0472">Membrane</keyword>
<sequence>MSEQLLRVDNLQTFFHTDEGVVKAVNGVSFTLNKGETLGVVGESGSGKSILSMSIMGLIPTPPGVINGRIEFKGRNLLEISESEYRQIRGNDMAMIFQEPMTSLNPVLTVGKQIMEVYKYHQKISPKEAKQRAIEMLRLVGIPKPEDRFNDYPHLLSGGMRQRVMIAIALACSPELLIADEPTTALDVTIQAQILELMRELKTEFNTALILISHDFGVVSKVADKILIMYAGKVVEFATKEEVFSNPKHPYTEGLLSSIPNIKTPVDRLTTIPGTVPHPQAFPKGCAFHPRCKYAMDICRQKEPTLTELSNGVQVSCWKHERGE</sequence>
<evidence type="ECO:0000256" key="4">
    <source>
        <dbReference type="ARBA" id="ARBA00022475"/>
    </source>
</evidence>
<evidence type="ECO:0000256" key="7">
    <source>
        <dbReference type="ARBA" id="ARBA00023136"/>
    </source>
</evidence>
<dbReference type="GO" id="GO:0016887">
    <property type="term" value="F:ATP hydrolysis activity"/>
    <property type="evidence" value="ECO:0007669"/>
    <property type="project" value="InterPro"/>
</dbReference>
<dbReference type="PROSITE" id="PS00211">
    <property type="entry name" value="ABC_TRANSPORTER_1"/>
    <property type="match status" value="1"/>
</dbReference>
<comment type="similarity">
    <text evidence="2">Belongs to the ABC transporter superfamily.</text>
</comment>
<evidence type="ECO:0000256" key="6">
    <source>
        <dbReference type="ARBA" id="ARBA00022840"/>
    </source>
</evidence>
<dbReference type="InterPro" id="IPR003593">
    <property type="entry name" value="AAA+_ATPase"/>
</dbReference>
<evidence type="ECO:0000256" key="5">
    <source>
        <dbReference type="ARBA" id="ARBA00022741"/>
    </source>
</evidence>
<dbReference type="PANTHER" id="PTHR43297:SF2">
    <property type="entry name" value="DIPEPTIDE TRANSPORT ATP-BINDING PROTEIN DPPD"/>
    <property type="match status" value="1"/>
</dbReference>
<keyword evidence="6 9" id="KW-0067">ATP-binding</keyword>
<reference evidence="9" key="1">
    <citation type="submission" date="2024-07" db="EMBL/GenBank/DDBJ databases">
        <title>Halotolerant mesophilic bacterium Ornithinibacillus sp. 4-3, sp. nov., isolated from soil.</title>
        <authorList>
            <person name="Sidarenka A.V."/>
            <person name="Guliayeva D.E."/>
            <person name="Leanovich S.I."/>
            <person name="Hileuskaya K.S."/>
            <person name="Akhremchuk A.E."/>
            <person name="Sikolenko M.A."/>
            <person name="Valentovich L.N."/>
        </authorList>
    </citation>
    <scope>NUCLEOTIDE SEQUENCE</scope>
    <source>
        <strain evidence="9">4-3</strain>
    </source>
</reference>
<dbReference type="InterPro" id="IPR003439">
    <property type="entry name" value="ABC_transporter-like_ATP-bd"/>
</dbReference>
<dbReference type="FunFam" id="3.40.50.300:FF:000016">
    <property type="entry name" value="Oligopeptide ABC transporter ATP-binding component"/>
    <property type="match status" value="1"/>
</dbReference>
<feature type="domain" description="ABC transporter" evidence="8">
    <location>
        <begin position="6"/>
        <end position="256"/>
    </location>
</feature>
<dbReference type="SMART" id="SM00382">
    <property type="entry name" value="AAA"/>
    <property type="match status" value="1"/>
</dbReference>
<evidence type="ECO:0000259" key="8">
    <source>
        <dbReference type="PROSITE" id="PS50893"/>
    </source>
</evidence>
<dbReference type="AlphaFoldDB" id="A0AB39HMN9"/>
<gene>
    <name evidence="9" type="ORF">AB4Y30_12935</name>
</gene>
<keyword evidence="5" id="KW-0547">Nucleotide-binding</keyword>
<accession>A0AB39HMN9</accession>
<name>A0AB39HMN9_9BACI</name>
<keyword evidence="4" id="KW-1003">Cell membrane</keyword>
<dbReference type="PROSITE" id="PS50893">
    <property type="entry name" value="ABC_TRANSPORTER_2"/>
    <property type="match status" value="1"/>
</dbReference>
<comment type="subcellular location">
    <subcellularLocation>
        <location evidence="1">Cell membrane</location>
        <topology evidence="1">Peripheral membrane protein</topology>
    </subcellularLocation>
</comment>
<dbReference type="PANTHER" id="PTHR43297">
    <property type="entry name" value="OLIGOPEPTIDE TRANSPORT ATP-BINDING PROTEIN APPD"/>
    <property type="match status" value="1"/>
</dbReference>
<evidence type="ECO:0000256" key="3">
    <source>
        <dbReference type="ARBA" id="ARBA00022448"/>
    </source>
</evidence>
<dbReference type="Gene3D" id="3.40.50.300">
    <property type="entry name" value="P-loop containing nucleotide triphosphate hydrolases"/>
    <property type="match status" value="1"/>
</dbReference>
<dbReference type="NCBIfam" id="TIGR01727">
    <property type="entry name" value="oligo_HPY"/>
    <property type="match status" value="1"/>
</dbReference>
<dbReference type="InterPro" id="IPR017871">
    <property type="entry name" value="ABC_transporter-like_CS"/>
</dbReference>
<dbReference type="Pfam" id="PF08352">
    <property type="entry name" value="oligo_HPY"/>
    <property type="match status" value="1"/>
</dbReference>
<dbReference type="GO" id="GO:0005524">
    <property type="term" value="F:ATP binding"/>
    <property type="evidence" value="ECO:0007669"/>
    <property type="project" value="UniProtKB-KW"/>
</dbReference>
<evidence type="ECO:0000256" key="1">
    <source>
        <dbReference type="ARBA" id="ARBA00004202"/>
    </source>
</evidence>
<evidence type="ECO:0000313" key="9">
    <source>
        <dbReference type="EMBL" id="XDK31927.1"/>
    </source>
</evidence>
<organism evidence="9">
    <name type="scientific">Ornithinibacillus sp. 4-3</name>
    <dbReference type="NCBI Taxonomy" id="3231488"/>
    <lineage>
        <taxon>Bacteria</taxon>
        <taxon>Bacillati</taxon>
        <taxon>Bacillota</taxon>
        <taxon>Bacilli</taxon>
        <taxon>Bacillales</taxon>
        <taxon>Bacillaceae</taxon>
        <taxon>Ornithinibacillus</taxon>
    </lineage>
</organism>
<protein>
    <submittedName>
        <fullName evidence="9">ABC transporter ATP-binding protein</fullName>
    </submittedName>
</protein>